<dbReference type="EMBL" id="DVNI01000094">
    <property type="protein sequence ID" value="HIU64518.1"/>
    <property type="molecule type" value="Genomic_DNA"/>
</dbReference>
<evidence type="ECO:0000256" key="1">
    <source>
        <dbReference type="SAM" id="Phobius"/>
    </source>
</evidence>
<organism evidence="2 3">
    <name type="scientific">Candidatus Avacidaminococcus intestinavium</name>
    <dbReference type="NCBI Taxonomy" id="2840684"/>
    <lineage>
        <taxon>Bacteria</taxon>
        <taxon>Bacillati</taxon>
        <taxon>Bacillota</taxon>
        <taxon>Negativicutes</taxon>
        <taxon>Acidaminococcales</taxon>
        <taxon>Acidaminococcaceae</taxon>
        <taxon>Acidaminococcaceae incertae sedis</taxon>
        <taxon>Candidatus Avacidaminococcus</taxon>
    </lineage>
</organism>
<keyword evidence="1" id="KW-1133">Transmembrane helix</keyword>
<reference evidence="2" key="1">
    <citation type="submission" date="2020-10" db="EMBL/GenBank/DDBJ databases">
        <authorList>
            <person name="Gilroy R."/>
        </authorList>
    </citation>
    <scope>NUCLEOTIDE SEQUENCE</scope>
    <source>
        <strain evidence="2">CHK160-1198</strain>
    </source>
</reference>
<accession>A0A9D1MQM4</accession>
<evidence type="ECO:0000313" key="2">
    <source>
        <dbReference type="EMBL" id="HIU64518.1"/>
    </source>
</evidence>
<evidence type="ECO:0000313" key="3">
    <source>
        <dbReference type="Proteomes" id="UP000824099"/>
    </source>
</evidence>
<keyword evidence="1" id="KW-0472">Membrane</keyword>
<sequence length="114" mass="13153">MDKKKEGFILFYTLLTSLFGVLALIYVTVVYRAILILMLNHNEKEEAFELAQVEMVTLAEKTHYGFHGQEQFKRKNFEVEIAATNMGSGELRTLTVTVRVPNREVPVVNLVRYE</sequence>
<keyword evidence="1" id="KW-0812">Transmembrane</keyword>
<proteinExistence type="predicted"/>
<feature type="transmembrane region" description="Helical" evidence="1">
    <location>
        <begin position="7"/>
        <end position="31"/>
    </location>
</feature>
<dbReference type="AlphaFoldDB" id="A0A9D1MQM4"/>
<reference evidence="2" key="2">
    <citation type="journal article" date="2021" name="PeerJ">
        <title>Extensive microbial diversity within the chicken gut microbiome revealed by metagenomics and culture.</title>
        <authorList>
            <person name="Gilroy R."/>
            <person name="Ravi A."/>
            <person name="Getino M."/>
            <person name="Pursley I."/>
            <person name="Horton D.L."/>
            <person name="Alikhan N.F."/>
            <person name="Baker D."/>
            <person name="Gharbi K."/>
            <person name="Hall N."/>
            <person name="Watson M."/>
            <person name="Adriaenssens E.M."/>
            <person name="Foster-Nyarko E."/>
            <person name="Jarju S."/>
            <person name="Secka A."/>
            <person name="Antonio M."/>
            <person name="Oren A."/>
            <person name="Chaudhuri R.R."/>
            <person name="La Ragione R."/>
            <person name="Hildebrand F."/>
            <person name="Pallen M.J."/>
        </authorList>
    </citation>
    <scope>NUCLEOTIDE SEQUENCE</scope>
    <source>
        <strain evidence="2">CHK160-1198</strain>
    </source>
</reference>
<protein>
    <submittedName>
        <fullName evidence="2">Uncharacterized protein</fullName>
    </submittedName>
</protein>
<name>A0A9D1MQM4_9FIRM</name>
<gene>
    <name evidence="2" type="ORF">IAB06_05755</name>
</gene>
<dbReference type="Proteomes" id="UP000824099">
    <property type="component" value="Unassembled WGS sequence"/>
</dbReference>
<comment type="caution">
    <text evidence="2">The sequence shown here is derived from an EMBL/GenBank/DDBJ whole genome shotgun (WGS) entry which is preliminary data.</text>
</comment>